<proteinExistence type="predicted"/>
<sequence>MYKICKWTTLAAFALALVLWLGFGGRDEFVSQEGGPYSPVVYISGLLALLGLVAATIMTVGFFGTSIQRTVKRNAIRYGMRK</sequence>
<gene>
    <name evidence="2" type="ORF">CIK84_03590</name>
</gene>
<protein>
    <submittedName>
        <fullName evidence="2">Uncharacterized protein</fullName>
    </submittedName>
</protein>
<dbReference type="EMBL" id="PNQX01000001">
    <property type="protein sequence ID" value="PMQ20690.1"/>
    <property type="molecule type" value="Genomic_DNA"/>
</dbReference>
<keyword evidence="1" id="KW-1133">Transmembrane helix</keyword>
<keyword evidence="1" id="KW-0812">Transmembrane</keyword>
<evidence type="ECO:0000256" key="1">
    <source>
        <dbReference type="SAM" id="Phobius"/>
    </source>
</evidence>
<organism evidence="2 3">
    <name type="scientific">Glutamicibacter arilaitensis</name>
    <dbReference type="NCBI Taxonomy" id="256701"/>
    <lineage>
        <taxon>Bacteria</taxon>
        <taxon>Bacillati</taxon>
        <taxon>Actinomycetota</taxon>
        <taxon>Actinomycetes</taxon>
        <taxon>Micrococcales</taxon>
        <taxon>Micrococcaceae</taxon>
        <taxon>Glutamicibacter</taxon>
    </lineage>
</organism>
<accession>A0A2N7S3H6</accession>
<comment type="caution">
    <text evidence="2">The sequence shown here is derived from an EMBL/GenBank/DDBJ whole genome shotgun (WGS) entry which is preliminary data.</text>
</comment>
<feature type="transmembrane region" description="Helical" evidence="1">
    <location>
        <begin position="40"/>
        <end position="63"/>
    </location>
</feature>
<dbReference type="Proteomes" id="UP000235739">
    <property type="component" value="Unassembled WGS sequence"/>
</dbReference>
<dbReference type="RefSeq" id="WP_013349271.1">
    <property type="nucleotide sequence ID" value="NZ_JBQDIL010000011.1"/>
</dbReference>
<dbReference type="AlphaFoldDB" id="A0A2N7S3H6"/>
<dbReference type="GeneID" id="303185518"/>
<evidence type="ECO:0000313" key="2">
    <source>
        <dbReference type="EMBL" id="PMQ20690.1"/>
    </source>
</evidence>
<name>A0A2N7S3H6_9MICC</name>
<reference evidence="2 3" key="1">
    <citation type="journal article" date="2017" name="Elife">
        <title>Extensive horizontal gene transfer in cheese-associated bacteria.</title>
        <authorList>
            <person name="Bonham K.S."/>
            <person name="Wolfe B.E."/>
            <person name="Dutton R.J."/>
        </authorList>
    </citation>
    <scope>NUCLEOTIDE SEQUENCE [LARGE SCALE GENOMIC DNA]</scope>
    <source>
        <strain evidence="2 3">JB182</strain>
    </source>
</reference>
<evidence type="ECO:0000313" key="3">
    <source>
        <dbReference type="Proteomes" id="UP000235739"/>
    </source>
</evidence>
<keyword evidence="1" id="KW-0472">Membrane</keyword>